<accession>A0A8X7XAW8</accession>
<dbReference type="SUPFAM" id="SSF56436">
    <property type="entry name" value="C-type lectin-like"/>
    <property type="match status" value="2"/>
</dbReference>
<dbReference type="InterPro" id="IPR007110">
    <property type="entry name" value="Ig-like_dom"/>
</dbReference>
<dbReference type="PANTHER" id="PTHR45710">
    <property type="entry name" value="C-TYPE LECTIN DOMAIN-CONTAINING PROTEIN 180"/>
    <property type="match status" value="1"/>
</dbReference>
<dbReference type="Pfam" id="PF00059">
    <property type="entry name" value="Lectin_C"/>
    <property type="match status" value="2"/>
</dbReference>
<name>A0A8X7XAW8_POLSE</name>
<dbReference type="EMBL" id="JAATIS010003638">
    <property type="protein sequence ID" value="KAG2464513.1"/>
    <property type="molecule type" value="Genomic_DNA"/>
</dbReference>
<dbReference type="Gene3D" id="3.10.100.10">
    <property type="entry name" value="Mannose-Binding Protein A, subunit A"/>
    <property type="match status" value="2"/>
</dbReference>
<evidence type="ECO:0000256" key="2">
    <source>
        <dbReference type="ARBA" id="ARBA00022734"/>
    </source>
</evidence>
<evidence type="ECO:0000256" key="1">
    <source>
        <dbReference type="ARBA" id="ARBA00004401"/>
    </source>
</evidence>
<gene>
    <name evidence="5" type="primary">Cd69</name>
    <name evidence="5" type="ORF">GTO96_0002329</name>
</gene>
<dbReference type="Pfam" id="PF07686">
    <property type="entry name" value="V-set"/>
    <property type="match status" value="1"/>
</dbReference>
<reference evidence="5 6" key="1">
    <citation type="journal article" date="2021" name="Cell">
        <title>Tracing the genetic footprints of vertebrate landing in non-teleost ray-finned fishes.</title>
        <authorList>
            <person name="Bi X."/>
            <person name="Wang K."/>
            <person name="Yang L."/>
            <person name="Pan H."/>
            <person name="Jiang H."/>
            <person name="Wei Q."/>
            <person name="Fang M."/>
            <person name="Yu H."/>
            <person name="Zhu C."/>
            <person name="Cai Y."/>
            <person name="He Y."/>
            <person name="Gan X."/>
            <person name="Zeng H."/>
            <person name="Yu D."/>
            <person name="Zhu Y."/>
            <person name="Jiang H."/>
            <person name="Qiu Q."/>
            <person name="Yang H."/>
            <person name="Zhang Y.E."/>
            <person name="Wang W."/>
            <person name="Zhu M."/>
            <person name="He S."/>
            <person name="Zhang G."/>
        </authorList>
    </citation>
    <scope>NUCLEOTIDE SEQUENCE [LARGE SCALE GENOMIC DNA]</scope>
    <source>
        <strain evidence="5">Bchr_013</strain>
    </source>
</reference>
<comment type="caution">
    <text evidence="5">The sequence shown here is derived from an EMBL/GenBank/DDBJ whole genome shotgun (WGS) entry which is preliminary data.</text>
</comment>
<evidence type="ECO:0000313" key="5">
    <source>
        <dbReference type="EMBL" id="KAG2464513.1"/>
    </source>
</evidence>
<feature type="domain" description="C-type lectin" evidence="3">
    <location>
        <begin position="107"/>
        <end position="193"/>
    </location>
</feature>
<sequence>MFLSCIFRTQGDFVDTESIIVTWSHNNKEIARYKDGDVLNTSKAFLFETELQRGNASLCLRNVQVEDKGEYICHVVDVPDEGKVRVRLEGVVADKSYKCCPDLWIKCRKNCYYFSVNKTTWDRSSWQCDSHGSQLAVAEDEEELDFLIDYCRSYFTFWIGLKRNPEDGWTWINEQLFNLSWKTNVQEESGDCACVLKQSVQIIDKPNKCCSDMWTKYKENCYYFSTNKTTWERSSQQCVSYGSQLVVAEDEEVLTFLIGCCRAYLTFWIGLNRKPEETWTWINGQHFDLNWWTLGVSAGGHCACVAQESIESLNCSSQHHWICRMAVANY</sequence>
<dbReference type="Proteomes" id="UP000886611">
    <property type="component" value="Unassembled WGS sequence"/>
</dbReference>
<dbReference type="CDD" id="cd03593">
    <property type="entry name" value="CLECT_NK_receptors_like"/>
    <property type="match status" value="1"/>
</dbReference>
<dbReference type="PROSITE" id="PS50041">
    <property type="entry name" value="C_TYPE_LECTIN_2"/>
    <property type="match status" value="2"/>
</dbReference>
<dbReference type="PROSITE" id="PS50835">
    <property type="entry name" value="IG_LIKE"/>
    <property type="match status" value="1"/>
</dbReference>
<dbReference type="InterPro" id="IPR013783">
    <property type="entry name" value="Ig-like_fold"/>
</dbReference>
<evidence type="ECO:0000259" key="3">
    <source>
        <dbReference type="PROSITE" id="PS50041"/>
    </source>
</evidence>
<proteinExistence type="predicted"/>
<dbReference type="AlphaFoldDB" id="A0A8X7XAW8"/>
<feature type="non-terminal residue" evidence="5">
    <location>
        <position position="1"/>
    </location>
</feature>
<protein>
    <submittedName>
        <fullName evidence="5">CD69 protein</fullName>
    </submittedName>
</protein>
<dbReference type="InterPro" id="IPR001304">
    <property type="entry name" value="C-type_lectin-like"/>
</dbReference>
<keyword evidence="6" id="KW-1185">Reference proteome</keyword>
<dbReference type="GO" id="GO:0030246">
    <property type="term" value="F:carbohydrate binding"/>
    <property type="evidence" value="ECO:0007669"/>
    <property type="project" value="UniProtKB-KW"/>
</dbReference>
<dbReference type="InterPro" id="IPR013106">
    <property type="entry name" value="Ig_V-set"/>
</dbReference>
<dbReference type="GO" id="GO:0005886">
    <property type="term" value="C:plasma membrane"/>
    <property type="evidence" value="ECO:0007669"/>
    <property type="project" value="UniProtKB-SubCell"/>
</dbReference>
<dbReference type="InterPro" id="IPR033992">
    <property type="entry name" value="NKR-like_CTLD"/>
</dbReference>
<evidence type="ECO:0000259" key="4">
    <source>
        <dbReference type="PROSITE" id="PS50835"/>
    </source>
</evidence>
<feature type="non-terminal residue" evidence="5">
    <location>
        <position position="330"/>
    </location>
</feature>
<dbReference type="InterPro" id="IPR016186">
    <property type="entry name" value="C-type_lectin-like/link_sf"/>
</dbReference>
<comment type="subcellular location">
    <subcellularLocation>
        <location evidence="1">Cell membrane</location>
        <topology evidence="1">Single-pass type II membrane protein</topology>
    </subcellularLocation>
</comment>
<dbReference type="SUPFAM" id="SSF48726">
    <property type="entry name" value="Immunoglobulin"/>
    <property type="match status" value="1"/>
</dbReference>
<dbReference type="SMART" id="SM00034">
    <property type="entry name" value="CLECT"/>
    <property type="match status" value="2"/>
</dbReference>
<keyword evidence="2" id="KW-0430">Lectin</keyword>
<dbReference type="InterPro" id="IPR036179">
    <property type="entry name" value="Ig-like_dom_sf"/>
</dbReference>
<feature type="domain" description="Ig-like" evidence="4">
    <location>
        <begin position="1"/>
        <end position="85"/>
    </location>
</feature>
<dbReference type="PANTHER" id="PTHR45710:SF26">
    <property type="entry name" value="RH26557P"/>
    <property type="match status" value="1"/>
</dbReference>
<feature type="domain" description="C-type lectin" evidence="3">
    <location>
        <begin position="217"/>
        <end position="324"/>
    </location>
</feature>
<dbReference type="InterPro" id="IPR016187">
    <property type="entry name" value="CTDL_fold"/>
</dbReference>
<dbReference type="InterPro" id="IPR050828">
    <property type="entry name" value="C-type_lectin/matrix_domain"/>
</dbReference>
<organism evidence="5 6">
    <name type="scientific">Polypterus senegalus</name>
    <name type="common">Senegal bichir</name>
    <dbReference type="NCBI Taxonomy" id="55291"/>
    <lineage>
        <taxon>Eukaryota</taxon>
        <taxon>Metazoa</taxon>
        <taxon>Chordata</taxon>
        <taxon>Craniata</taxon>
        <taxon>Vertebrata</taxon>
        <taxon>Euteleostomi</taxon>
        <taxon>Actinopterygii</taxon>
        <taxon>Polypteriformes</taxon>
        <taxon>Polypteridae</taxon>
        <taxon>Polypterus</taxon>
    </lineage>
</organism>
<dbReference type="Gene3D" id="2.60.40.10">
    <property type="entry name" value="Immunoglobulins"/>
    <property type="match status" value="1"/>
</dbReference>
<evidence type="ECO:0000313" key="6">
    <source>
        <dbReference type="Proteomes" id="UP000886611"/>
    </source>
</evidence>